<evidence type="ECO:0000256" key="1">
    <source>
        <dbReference type="ARBA" id="ARBA00005854"/>
    </source>
</evidence>
<dbReference type="SUPFAM" id="SSF51735">
    <property type="entry name" value="NAD(P)-binding Rossmann-fold domains"/>
    <property type="match status" value="1"/>
</dbReference>
<dbReference type="PANTHER" id="PTHR10996">
    <property type="entry name" value="2-HYDROXYACID DEHYDROGENASE-RELATED"/>
    <property type="match status" value="1"/>
</dbReference>
<evidence type="ECO:0000256" key="4">
    <source>
        <dbReference type="RuleBase" id="RU003719"/>
    </source>
</evidence>
<sequence>MARVAVTSPLPGTALERLAQEHEVVIRNGPPLSGSELADFVGDAEALICLLADRVTAELFASARNLQVVAVYAVGVNNVDLPAAFQAGVWVTNTPDVLTDATADLTMALLLAVTRRVVEGDRFVREGRFTGWTPDLLLGRGLAGKLLGIVGFGRIGQAVARRAQAFGMRVAYHSRRPHPEVGLPDLIFEPRLDELLAQADVVSLHCPLTPETRHLINRERLFRMKKGAFLVNAARGEVVDEAALVEALTSGHLAGAGLDVYEHEPQVHPGLLRLSNVVLLPHLGSATRETREAMADLVVDNVRAVLAGKPPVTPVVGPGLPPAP</sequence>
<dbReference type="InterPro" id="IPR006140">
    <property type="entry name" value="D-isomer_DH_NAD-bd"/>
</dbReference>
<gene>
    <name evidence="7" type="ORF">EG19_08260</name>
</gene>
<feature type="domain" description="D-isomer specific 2-hydroxyacid dehydrogenase NAD-binding" evidence="6">
    <location>
        <begin position="107"/>
        <end position="284"/>
    </location>
</feature>
<protein>
    <submittedName>
        <fullName evidence="7">Glyoxylate reductase</fullName>
    </submittedName>
</protein>
<organism evidence="7 8">
    <name type="scientific">Thermoanaerobaculum aquaticum</name>
    <dbReference type="NCBI Taxonomy" id="1312852"/>
    <lineage>
        <taxon>Bacteria</taxon>
        <taxon>Pseudomonadati</taxon>
        <taxon>Acidobacteriota</taxon>
        <taxon>Thermoanaerobaculia</taxon>
        <taxon>Thermoanaerobaculales</taxon>
        <taxon>Thermoanaerobaculaceae</taxon>
        <taxon>Thermoanaerobaculum</taxon>
    </lineage>
</organism>
<dbReference type="CDD" id="cd05301">
    <property type="entry name" value="GDH"/>
    <property type="match status" value="1"/>
</dbReference>
<dbReference type="InterPro" id="IPR036291">
    <property type="entry name" value="NAD(P)-bd_dom_sf"/>
</dbReference>
<comment type="similarity">
    <text evidence="1 4">Belongs to the D-isomer specific 2-hydroxyacid dehydrogenase family.</text>
</comment>
<dbReference type="AlphaFoldDB" id="A0A062XWV9"/>
<accession>A0A062XWV9</accession>
<dbReference type="PROSITE" id="PS00671">
    <property type="entry name" value="D_2_HYDROXYACID_DH_3"/>
    <property type="match status" value="1"/>
</dbReference>
<evidence type="ECO:0000256" key="2">
    <source>
        <dbReference type="ARBA" id="ARBA00023002"/>
    </source>
</evidence>
<evidence type="ECO:0000313" key="7">
    <source>
        <dbReference type="EMBL" id="KDA52980.1"/>
    </source>
</evidence>
<dbReference type="PANTHER" id="PTHR10996:SF283">
    <property type="entry name" value="GLYOXYLATE_HYDROXYPYRUVATE REDUCTASE B"/>
    <property type="match status" value="1"/>
</dbReference>
<dbReference type="Pfam" id="PF00389">
    <property type="entry name" value="2-Hacid_dh"/>
    <property type="match status" value="1"/>
</dbReference>
<dbReference type="EMBL" id="JMFG01000036">
    <property type="protein sequence ID" value="KDA52980.1"/>
    <property type="molecule type" value="Genomic_DNA"/>
</dbReference>
<dbReference type="SUPFAM" id="SSF52283">
    <property type="entry name" value="Formate/glycerate dehydrogenase catalytic domain-like"/>
    <property type="match status" value="1"/>
</dbReference>
<dbReference type="PROSITE" id="PS00670">
    <property type="entry name" value="D_2_HYDROXYACID_DH_2"/>
    <property type="match status" value="1"/>
</dbReference>
<dbReference type="FunFam" id="3.40.50.720:FF:000203">
    <property type="entry name" value="D-3-phosphoglycerate dehydrogenase (SerA)"/>
    <property type="match status" value="1"/>
</dbReference>
<reference evidence="7 8" key="1">
    <citation type="submission" date="2014-04" db="EMBL/GenBank/DDBJ databases">
        <title>The Genome Sequence of Thermoanaerobaculum aquaticum MP-01, The First Cultivated Group 23 Acidobacterium.</title>
        <authorList>
            <person name="Stamps B.W."/>
            <person name="Losey N.A."/>
            <person name="Lawson P.A."/>
            <person name="Stevenson B.S."/>
        </authorList>
    </citation>
    <scope>NUCLEOTIDE SEQUENCE [LARGE SCALE GENOMIC DNA]</scope>
    <source>
        <strain evidence="7 8">MP-01</strain>
    </source>
</reference>
<evidence type="ECO:0000259" key="6">
    <source>
        <dbReference type="Pfam" id="PF02826"/>
    </source>
</evidence>
<dbReference type="InterPro" id="IPR050223">
    <property type="entry name" value="D-isomer_2-hydroxyacid_DH"/>
</dbReference>
<name>A0A062XWV9_9BACT</name>
<evidence type="ECO:0000313" key="8">
    <source>
        <dbReference type="Proteomes" id="UP000027284"/>
    </source>
</evidence>
<dbReference type="STRING" id="1312852.EG19_08260"/>
<keyword evidence="2 4" id="KW-0560">Oxidoreductase</keyword>
<evidence type="ECO:0000259" key="5">
    <source>
        <dbReference type="Pfam" id="PF00389"/>
    </source>
</evidence>
<comment type="caution">
    <text evidence="7">The sequence shown here is derived from an EMBL/GenBank/DDBJ whole genome shotgun (WGS) entry which is preliminary data.</text>
</comment>
<dbReference type="GO" id="GO:0005829">
    <property type="term" value="C:cytosol"/>
    <property type="evidence" value="ECO:0007669"/>
    <property type="project" value="TreeGrafter"/>
</dbReference>
<keyword evidence="3" id="KW-0520">NAD</keyword>
<dbReference type="Pfam" id="PF02826">
    <property type="entry name" value="2-Hacid_dh_C"/>
    <property type="match status" value="1"/>
</dbReference>
<dbReference type="Proteomes" id="UP000027284">
    <property type="component" value="Unassembled WGS sequence"/>
</dbReference>
<dbReference type="InterPro" id="IPR029753">
    <property type="entry name" value="D-isomer_DH_CS"/>
</dbReference>
<dbReference type="InterPro" id="IPR006139">
    <property type="entry name" value="D-isomer_2_OHA_DH_cat_dom"/>
</dbReference>
<dbReference type="GO" id="GO:0016618">
    <property type="term" value="F:hydroxypyruvate reductase [NAD(P)H] activity"/>
    <property type="evidence" value="ECO:0007669"/>
    <property type="project" value="TreeGrafter"/>
</dbReference>
<keyword evidence="8" id="KW-1185">Reference proteome</keyword>
<evidence type="ECO:0000256" key="3">
    <source>
        <dbReference type="ARBA" id="ARBA00023027"/>
    </source>
</evidence>
<dbReference type="GO" id="GO:0030267">
    <property type="term" value="F:glyoxylate reductase (NADPH) activity"/>
    <property type="evidence" value="ECO:0007669"/>
    <property type="project" value="TreeGrafter"/>
</dbReference>
<feature type="domain" description="D-isomer specific 2-hydroxyacid dehydrogenase catalytic" evidence="5">
    <location>
        <begin position="4"/>
        <end position="315"/>
    </location>
</feature>
<dbReference type="OrthoDB" id="9805416at2"/>
<proteinExistence type="inferred from homology"/>
<dbReference type="Gene3D" id="3.40.50.720">
    <property type="entry name" value="NAD(P)-binding Rossmann-like Domain"/>
    <property type="match status" value="2"/>
</dbReference>
<dbReference type="GO" id="GO:0051287">
    <property type="term" value="F:NAD binding"/>
    <property type="evidence" value="ECO:0007669"/>
    <property type="project" value="InterPro"/>
</dbReference>
<dbReference type="RefSeq" id="WP_038050365.1">
    <property type="nucleotide sequence ID" value="NZ_JMFG01000036.1"/>
</dbReference>